<evidence type="ECO:0000256" key="2">
    <source>
        <dbReference type="ARBA" id="ARBA00022801"/>
    </source>
</evidence>
<proteinExistence type="predicted"/>
<dbReference type="PROSITE" id="PS51194">
    <property type="entry name" value="HELICASE_CTER"/>
    <property type="match status" value="1"/>
</dbReference>
<dbReference type="PANTHER" id="PTHR47959:SF1">
    <property type="entry name" value="ATP-DEPENDENT RNA HELICASE DBPA"/>
    <property type="match status" value="1"/>
</dbReference>
<evidence type="ECO:0000256" key="3">
    <source>
        <dbReference type="ARBA" id="ARBA00022806"/>
    </source>
</evidence>
<dbReference type="PANTHER" id="PTHR47959">
    <property type="entry name" value="ATP-DEPENDENT RNA HELICASE RHLE-RELATED"/>
    <property type="match status" value="1"/>
</dbReference>
<feature type="domain" description="Helicase C-terminal" evidence="7">
    <location>
        <begin position="297"/>
        <end position="444"/>
    </location>
</feature>
<dbReference type="GO" id="GO:0003676">
    <property type="term" value="F:nucleic acid binding"/>
    <property type="evidence" value="ECO:0007669"/>
    <property type="project" value="InterPro"/>
</dbReference>
<evidence type="ECO:0008006" key="11">
    <source>
        <dbReference type="Google" id="ProtNLM"/>
    </source>
</evidence>
<dbReference type="GO" id="GO:0003724">
    <property type="term" value="F:RNA helicase activity"/>
    <property type="evidence" value="ECO:0007669"/>
    <property type="project" value="TreeGrafter"/>
</dbReference>
<dbReference type="SUPFAM" id="SSF52540">
    <property type="entry name" value="P-loop containing nucleoside triphosphate hydrolases"/>
    <property type="match status" value="1"/>
</dbReference>
<dbReference type="InterPro" id="IPR044742">
    <property type="entry name" value="DEAD/DEAH_RhlB"/>
</dbReference>
<evidence type="ECO:0000256" key="1">
    <source>
        <dbReference type="ARBA" id="ARBA00022741"/>
    </source>
</evidence>
<dbReference type="CDD" id="cd00268">
    <property type="entry name" value="DEADc"/>
    <property type="match status" value="1"/>
</dbReference>
<dbReference type="InterPro" id="IPR050079">
    <property type="entry name" value="DEAD_box_RNA_helicase"/>
</dbReference>
<dbReference type="Gene3D" id="3.40.50.300">
    <property type="entry name" value="P-loop containing nucleotide triphosphate hydrolases"/>
    <property type="match status" value="2"/>
</dbReference>
<evidence type="ECO:0000259" key="6">
    <source>
        <dbReference type="PROSITE" id="PS51192"/>
    </source>
</evidence>
<sequence>MSLLHKAMMLLTIARARGFAARAAVRAPTTRLMSAAAWEALGLNSDMSDLVSKQWPEPNAVQRAALPALLKQEDDAVVGAETGSGKTLAYLLPAAQRAVANRRKHTPYPAALVLVPNRELGTQLRRVAARLGADTQPPFTDESKLFSLEARHGGALARWPYAPGKAPDVLVATPSFAAAFDRDLDLWEGLSTLVLDEADMLLDGGFKKQLDRCLVALKRVERRREGNDDLVEDVPERCRRVVVAATLPNQGLRSVDGLVTKYFANATRCADLPMHGVVSTLEHVFESVQSDDERDAKLNDLLESTERTMVFCKTANRASAVSERLALGGIAAAPYTKDVDPERRLATLDLFASAKINVLVCTDLAARGLDLPEVKRVVQYDFATDAVSHLHRVGRAARAGAAASAVSFVDSSNTDLVAALERGDTVEHAFSRRRGLRKKLRKERV</sequence>
<name>A0A7S3ZMN7_9STRA</name>
<dbReference type="SMART" id="SM00490">
    <property type="entry name" value="HELICc"/>
    <property type="match status" value="1"/>
</dbReference>
<evidence type="ECO:0000256" key="5">
    <source>
        <dbReference type="SAM" id="SignalP"/>
    </source>
</evidence>
<gene>
    <name evidence="8" type="ORF">PCAL00307_LOCUS3310</name>
    <name evidence="9" type="ORF">PECAL_3P01020</name>
</gene>
<evidence type="ECO:0000313" key="9">
    <source>
        <dbReference type="EMBL" id="CAH0370228.1"/>
    </source>
</evidence>
<dbReference type="InterPro" id="IPR014001">
    <property type="entry name" value="Helicase_ATP-bd"/>
</dbReference>
<dbReference type="GO" id="GO:0005829">
    <property type="term" value="C:cytosol"/>
    <property type="evidence" value="ECO:0007669"/>
    <property type="project" value="TreeGrafter"/>
</dbReference>
<keyword evidence="4" id="KW-0067">ATP-binding</keyword>
<evidence type="ECO:0000259" key="7">
    <source>
        <dbReference type="PROSITE" id="PS51194"/>
    </source>
</evidence>
<dbReference type="GO" id="GO:0016787">
    <property type="term" value="F:hydrolase activity"/>
    <property type="evidence" value="ECO:0007669"/>
    <property type="project" value="UniProtKB-KW"/>
</dbReference>
<reference evidence="8" key="1">
    <citation type="submission" date="2021-01" db="EMBL/GenBank/DDBJ databases">
        <authorList>
            <person name="Corre E."/>
            <person name="Pelletier E."/>
            <person name="Niang G."/>
            <person name="Scheremetjew M."/>
            <person name="Finn R."/>
            <person name="Kale V."/>
            <person name="Holt S."/>
            <person name="Cochrane G."/>
            <person name="Meng A."/>
            <person name="Brown T."/>
            <person name="Cohen L."/>
        </authorList>
    </citation>
    <scope>NUCLEOTIDE SEQUENCE</scope>
    <source>
        <strain evidence="8">CCMP1756</strain>
    </source>
</reference>
<evidence type="ECO:0000313" key="8">
    <source>
        <dbReference type="EMBL" id="CAE0687876.1"/>
    </source>
</evidence>
<dbReference type="InterPro" id="IPR027417">
    <property type="entry name" value="P-loop_NTPase"/>
</dbReference>
<feature type="signal peptide" evidence="5">
    <location>
        <begin position="1"/>
        <end position="18"/>
    </location>
</feature>
<organism evidence="8">
    <name type="scientific">Pelagomonas calceolata</name>
    <dbReference type="NCBI Taxonomy" id="35677"/>
    <lineage>
        <taxon>Eukaryota</taxon>
        <taxon>Sar</taxon>
        <taxon>Stramenopiles</taxon>
        <taxon>Ochrophyta</taxon>
        <taxon>Pelagophyceae</taxon>
        <taxon>Pelagomonadales</taxon>
        <taxon>Pelagomonadaceae</taxon>
        <taxon>Pelagomonas</taxon>
    </lineage>
</organism>
<dbReference type="EMBL" id="CAKKNE010000003">
    <property type="protein sequence ID" value="CAH0370228.1"/>
    <property type="molecule type" value="Genomic_DNA"/>
</dbReference>
<reference evidence="9" key="2">
    <citation type="submission" date="2021-11" db="EMBL/GenBank/DDBJ databases">
        <authorList>
            <consortium name="Genoscope - CEA"/>
            <person name="William W."/>
        </authorList>
    </citation>
    <scope>NUCLEOTIDE SEQUENCE</scope>
</reference>
<dbReference type="Pfam" id="PF00270">
    <property type="entry name" value="DEAD"/>
    <property type="match status" value="1"/>
</dbReference>
<feature type="domain" description="Helicase ATP-binding" evidence="6">
    <location>
        <begin position="67"/>
        <end position="265"/>
    </location>
</feature>
<dbReference type="GO" id="GO:0005524">
    <property type="term" value="F:ATP binding"/>
    <property type="evidence" value="ECO:0007669"/>
    <property type="project" value="UniProtKB-KW"/>
</dbReference>
<dbReference type="CDD" id="cd18787">
    <property type="entry name" value="SF2_C_DEAD"/>
    <property type="match status" value="1"/>
</dbReference>
<dbReference type="OrthoDB" id="10256233at2759"/>
<dbReference type="Proteomes" id="UP000789595">
    <property type="component" value="Unassembled WGS sequence"/>
</dbReference>
<dbReference type="AlphaFoldDB" id="A0A7S3ZMN7"/>
<protein>
    <recommendedName>
        <fullName evidence="11">RNA helicase</fullName>
    </recommendedName>
</protein>
<dbReference type="InterPro" id="IPR001650">
    <property type="entry name" value="Helicase_C-like"/>
</dbReference>
<keyword evidence="3" id="KW-0347">Helicase</keyword>
<dbReference type="SMART" id="SM00487">
    <property type="entry name" value="DEXDc"/>
    <property type="match status" value="1"/>
</dbReference>
<evidence type="ECO:0000256" key="4">
    <source>
        <dbReference type="ARBA" id="ARBA00022840"/>
    </source>
</evidence>
<keyword evidence="2" id="KW-0378">Hydrolase</keyword>
<accession>A0A7S3ZMN7</accession>
<dbReference type="InterPro" id="IPR011545">
    <property type="entry name" value="DEAD/DEAH_box_helicase_dom"/>
</dbReference>
<keyword evidence="5" id="KW-0732">Signal</keyword>
<dbReference type="PROSITE" id="PS51192">
    <property type="entry name" value="HELICASE_ATP_BIND_1"/>
    <property type="match status" value="1"/>
</dbReference>
<evidence type="ECO:0000313" key="10">
    <source>
        <dbReference type="Proteomes" id="UP000789595"/>
    </source>
</evidence>
<dbReference type="Pfam" id="PF00271">
    <property type="entry name" value="Helicase_C"/>
    <property type="match status" value="1"/>
</dbReference>
<dbReference type="EMBL" id="HBIW01004029">
    <property type="protein sequence ID" value="CAE0687876.1"/>
    <property type="molecule type" value="Transcribed_RNA"/>
</dbReference>
<keyword evidence="1" id="KW-0547">Nucleotide-binding</keyword>
<feature type="chain" id="PRO_5036403970" description="RNA helicase" evidence="5">
    <location>
        <begin position="19"/>
        <end position="445"/>
    </location>
</feature>
<keyword evidence="10" id="KW-1185">Reference proteome</keyword>